<accession>A0A4R2GGB8</accession>
<dbReference type="Proteomes" id="UP000295221">
    <property type="component" value="Unassembled WGS sequence"/>
</dbReference>
<evidence type="ECO:0000313" key="5">
    <source>
        <dbReference type="Proteomes" id="UP000295221"/>
    </source>
</evidence>
<reference evidence="4 5" key="1">
    <citation type="submission" date="2019-03" db="EMBL/GenBank/DDBJ databases">
        <title>Genomic Encyclopedia of Type Strains, Phase IV (KMG-IV): sequencing the most valuable type-strain genomes for metagenomic binning, comparative biology and taxonomic classification.</title>
        <authorList>
            <person name="Goeker M."/>
        </authorList>
    </citation>
    <scope>NUCLEOTIDE SEQUENCE [LARGE SCALE GENOMIC DNA]</scope>
    <source>
        <strain evidence="4 5">DSM 24179</strain>
    </source>
</reference>
<name>A0A4R2GGB8_9BACT</name>
<protein>
    <recommendedName>
        <fullName evidence="2">Protein argonaute</fullName>
    </recommendedName>
</protein>
<sequence>MSESLFINTLAFEFSKEPKIFYFSNEDKEGVSLTKLSHQLFPSNIKEIFPEITNADTIYTSFDWELEGFLPLSIEFSKENFSFIKRYYNRAIKYYFTSRKILVEPTFIKDNQVWLRSKDATAKNIKDCVVYDRFTIKVNYNHFLNKPEIVLSYDRQAKVYKKSVAAFLSENDDKNNNPFENTSPLTVNPSDLLIRVVYITYYGDENEHQKMQVTKMERLKEWIEKGEQVDYNNVYPIINNRIGAFLGYDDDEEEENENPFQKKNRYTKYLKKIFGFKKQFLSPKEFKAIIPVSDNFTIVQPGKTSPDSKQLIFGKNKTDIIPQRGVNNGPFKQPRHNNIQMFFIVPQEHISSTNDLTIHLRKGYKAFGGLYKYTNVPISLAPKNYNLAFENTENPLKEIEGKLDAEDFSSGKFLAIYLTPIGKYAKVKEQRNVYYKVKEALLKRNIASQCIETDKMLAVLQSDAEKNKDAFAYTLQNIAIAVNAKLGGTPWRIAVPEYRELIIGVGAFKHTDTNIQYIGSAFSFDNTGAFNSFEYFHKDELKELVGSIESAIIAYRNTIANLERLVIHYYKDMREDEVEIIENMLYNIGVDVPVFVVTINKTESEDIVVFDDDFKEKMPYSGRYINLGNSTYLLCNNTRYSDNNTRRIESYPFPVKLKIKCHSDSSLLTTSTINGLIDQVYQFSRIYWKSVKQQNLPVTIKYPEMVAQIAPHFTTGTIPTNIGKDNLWFL</sequence>
<gene>
    <name evidence="4" type="ORF">EV194_1104</name>
</gene>
<keyword evidence="5" id="KW-1185">Reference proteome</keyword>
<evidence type="ECO:0000256" key="1">
    <source>
        <dbReference type="ARBA" id="ARBA00035012"/>
    </source>
</evidence>
<dbReference type="Gene3D" id="3.40.50.2300">
    <property type="match status" value="1"/>
</dbReference>
<organism evidence="4 5">
    <name type="scientific">Natronoflexus pectinivorans</name>
    <dbReference type="NCBI Taxonomy" id="682526"/>
    <lineage>
        <taxon>Bacteria</taxon>
        <taxon>Pseudomonadati</taxon>
        <taxon>Bacteroidota</taxon>
        <taxon>Bacteroidia</taxon>
        <taxon>Marinilabiliales</taxon>
        <taxon>Marinilabiliaceae</taxon>
        <taxon>Natronoflexus</taxon>
    </lineage>
</organism>
<proteinExistence type="inferred from homology"/>
<dbReference type="GO" id="GO:0003676">
    <property type="term" value="F:nucleic acid binding"/>
    <property type="evidence" value="ECO:0007669"/>
    <property type="project" value="InterPro"/>
</dbReference>
<dbReference type="InterPro" id="IPR012337">
    <property type="entry name" value="RNaseH-like_sf"/>
</dbReference>
<comment type="similarity">
    <text evidence="1">Belongs to the argonaute family. Long pAgo subfamily.</text>
</comment>
<dbReference type="Gene3D" id="3.30.420.10">
    <property type="entry name" value="Ribonuclease H-like superfamily/Ribonuclease H"/>
    <property type="match status" value="1"/>
</dbReference>
<dbReference type="EMBL" id="SLWK01000010">
    <property type="protein sequence ID" value="TCO07006.1"/>
    <property type="molecule type" value="Genomic_DNA"/>
</dbReference>
<dbReference type="SMART" id="SM00950">
    <property type="entry name" value="Piwi"/>
    <property type="match status" value="1"/>
</dbReference>
<dbReference type="Pfam" id="PF02171">
    <property type="entry name" value="Piwi"/>
    <property type="match status" value="1"/>
</dbReference>
<evidence type="ECO:0000259" key="3">
    <source>
        <dbReference type="PROSITE" id="PS50822"/>
    </source>
</evidence>
<dbReference type="AlphaFoldDB" id="A0A4R2GGB8"/>
<dbReference type="OrthoDB" id="580851at2"/>
<comment type="caution">
    <text evidence="4">The sequence shown here is derived from an EMBL/GenBank/DDBJ whole genome shotgun (WGS) entry which is preliminary data.</text>
</comment>
<evidence type="ECO:0000256" key="2">
    <source>
        <dbReference type="ARBA" id="ARBA00035032"/>
    </source>
</evidence>
<evidence type="ECO:0000313" key="4">
    <source>
        <dbReference type="EMBL" id="TCO07006.1"/>
    </source>
</evidence>
<feature type="domain" description="Piwi" evidence="3">
    <location>
        <begin position="413"/>
        <end position="715"/>
    </location>
</feature>
<dbReference type="PROSITE" id="PS50822">
    <property type="entry name" value="PIWI"/>
    <property type="match status" value="1"/>
</dbReference>
<dbReference type="RefSeq" id="WP_132434352.1">
    <property type="nucleotide sequence ID" value="NZ_SLWK01000010.1"/>
</dbReference>
<dbReference type="InterPro" id="IPR036397">
    <property type="entry name" value="RNaseH_sf"/>
</dbReference>
<dbReference type="SUPFAM" id="SSF53098">
    <property type="entry name" value="Ribonuclease H-like"/>
    <property type="match status" value="1"/>
</dbReference>
<dbReference type="InterPro" id="IPR003165">
    <property type="entry name" value="Piwi"/>
</dbReference>